<evidence type="ECO:0000313" key="4">
    <source>
        <dbReference type="EMBL" id="GFO59687.1"/>
    </source>
</evidence>
<keyword evidence="2" id="KW-0812">Transmembrane</keyword>
<comment type="caution">
    <text evidence="4">The sequence shown here is derived from an EMBL/GenBank/DDBJ whole genome shotgun (WGS) entry which is preliminary data.</text>
</comment>
<evidence type="ECO:0008006" key="6">
    <source>
        <dbReference type="Google" id="ProtNLM"/>
    </source>
</evidence>
<comment type="subcellular location">
    <subcellularLocation>
        <location evidence="2">Cell membrane</location>
        <topology evidence="2">Lipid-anchor</topology>
    </subcellularLocation>
</comment>
<dbReference type="Proteomes" id="UP000556026">
    <property type="component" value="Unassembled WGS sequence"/>
</dbReference>
<dbReference type="AlphaFoldDB" id="A0A6V8MID4"/>
<keyword evidence="2" id="KW-1134">Transmembrane beta strand</keyword>
<reference evidence="5" key="1">
    <citation type="submission" date="2020-06" db="EMBL/GenBank/DDBJ databases">
        <title>Draft genomic sequence of Geomonas sp. Red330.</title>
        <authorList>
            <person name="Itoh H."/>
            <person name="Zhenxing X."/>
            <person name="Ushijima N."/>
            <person name="Masuda Y."/>
            <person name="Shiratori Y."/>
            <person name="Senoo K."/>
        </authorList>
    </citation>
    <scope>NUCLEOTIDE SEQUENCE [LARGE SCALE GENOMIC DNA]</scope>
    <source>
        <strain evidence="5">Red330</strain>
    </source>
</reference>
<dbReference type="SUPFAM" id="SSF56954">
    <property type="entry name" value="Outer membrane efflux proteins (OEP)"/>
    <property type="match status" value="1"/>
</dbReference>
<dbReference type="PANTHER" id="PTHR30203:SF25">
    <property type="entry name" value="OUTER MEMBRANE PROTEIN-RELATED"/>
    <property type="match status" value="1"/>
</dbReference>
<keyword evidence="3" id="KW-0175">Coiled coil</keyword>
<evidence type="ECO:0000256" key="2">
    <source>
        <dbReference type="RuleBase" id="RU362097"/>
    </source>
</evidence>
<feature type="coiled-coil region" evidence="3">
    <location>
        <begin position="167"/>
        <end position="194"/>
    </location>
</feature>
<keyword evidence="5" id="KW-1185">Reference proteome</keyword>
<name>A0A6V8MID4_9BACT</name>
<proteinExistence type="inferred from homology"/>
<dbReference type="NCBIfam" id="TIGR01845">
    <property type="entry name" value="outer_NodT"/>
    <property type="match status" value="1"/>
</dbReference>
<dbReference type="GO" id="GO:0015562">
    <property type="term" value="F:efflux transmembrane transporter activity"/>
    <property type="evidence" value="ECO:0007669"/>
    <property type="project" value="InterPro"/>
</dbReference>
<protein>
    <recommendedName>
        <fullName evidence="6">RND transporter</fullName>
    </recommendedName>
</protein>
<keyword evidence="2" id="KW-0449">Lipoprotein</keyword>
<dbReference type="GO" id="GO:0005886">
    <property type="term" value="C:plasma membrane"/>
    <property type="evidence" value="ECO:0007669"/>
    <property type="project" value="UniProtKB-SubCell"/>
</dbReference>
<keyword evidence="2" id="KW-0564">Palmitate</keyword>
<accession>A0A6V8MID4</accession>
<evidence type="ECO:0000256" key="1">
    <source>
        <dbReference type="ARBA" id="ARBA00007613"/>
    </source>
</evidence>
<evidence type="ECO:0000256" key="3">
    <source>
        <dbReference type="SAM" id="Coils"/>
    </source>
</evidence>
<sequence>MSELQERAQRGNMDLQLAAARLAQSGAQLTVANAAGLPHAGFSAAYAREALSANGTFALLGAPHTPYDIMQAGFNASWEIDLWGRARRVGESAAASLEASAFQREGVRVSVTAEVARIYIQLRRVQTQLSIARQNLSSAEHALKLADSRVKNGVATRFETAASGAQLESTRALIPRLEEQRDALMNALALLLGEQPRALSALLMPQHQIPPVPTLVPIGLSSELARRRPDILEAEARLHAATAAIGAAKADFYPRINLVGSFGLQSLDGSTFGNWGSRNFSVGPTLYLPLFEGGRLQGTLALTEARAQEAAIFYQKTVLHAWHEVDDALNAYSEVQRSGKHLARAVDEHRTAYQVAMRRYEEGAADYLTVLTAQRSLLASQMEFADTTSRVALAMVNLYKALGGGWAAQTEEMGGMQR</sequence>
<dbReference type="InterPro" id="IPR003423">
    <property type="entry name" value="OMP_efflux"/>
</dbReference>
<dbReference type="EMBL" id="BLXX01000005">
    <property type="protein sequence ID" value="GFO59687.1"/>
    <property type="molecule type" value="Genomic_DNA"/>
</dbReference>
<dbReference type="Gene3D" id="2.20.200.10">
    <property type="entry name" value="Outer membrane efflux proteins (OEP)"/>
    <property type="match status" value="1"/>
</dbReference>
<comment type="similarity">
    <text evidence="1 2">Belongs to the outer membrane factor (OMF) (TC 1.B.17) family.</text>
</comment>
<dbReference type="InterPro" id="IPR010131">
    <property type="entry name" value="MdtP/NodT-like"/>
</dbReference>
<dbReference type="PANTHER" id="PTHR30203">
    <property type="entry name" value="OUTER MEMBRANE CATION EFFLUX PROTEIN"/>
    <property type="match status" value="1"/>
</dbReference>
<evidence type="ECO:0000313" key="5">
    <source>
        <dbReference type="Proteomes" id="UP000556026"/>
    </source>
</evidence>
<dbReference type="Gene3D" id="1.20.1600.10">
    <property type="entry name" value="Outer membrane efflux proteins (OEP)"/>
    <property type="match status" value="1"/>
</dbReference>
<organism evidence="4 5">
    <name type="scientific">Geomonas silvestris</name>
    <dbReference type="NCBI Taxonomy" id="2740184"/>
    <lineage>
        <taxon>Bacteria</taxon>
        <taxon>Pseudomonadati</taxon>
        <taxon>Thermodesulfobacteriota</taxon>
        <taxon>Desulfuromonadia</taxon>
        <taxon>Geobacterales</taxon>
        <taxon>Geobacteraceae</taxon>
        <taxon>Geomonas</taxon>
    </lineage>
</organism>
<gene>
    <name evidence="4" type="ORF">GMST_20120</name>
</gene>
<dbReference type="Pfam" id="PF02321">
    <property type="entry name" value="OEP"/>
    <property type="match status" value="2"/>
</dbReference>
<keyword evidence="2" id="KW-0472">Membrane</keyword>